<proteinExistence type="predicted"/>
<evidence type="ECO:0000313" key="2">
    <source>
        <dbReference type="Proteomes" id="UP000805649"/>
    </source>
</evidence>
<gene>
    <name evidence="1" type="ORF">CTRU02_201183</name>
</gene>
<comment type="caution">
    <text evidence="1">The sequence shown here is derived from an EMBL/GenBank/DDBJ whole genome shotgun (WGS) entry which is preliminary data.</text>
</comment>
<organism evidence="1 2">
    <name type="scientific">Colletotrichum truncatum</name>
    <name type="common">Anthracnose fungus</name>
    <name type="synonym">Colletotrichum capsici</name>
    <dbReference type="NCBI Taxonomy" id="5467"/>
    <lineage>
        <taxon>Eukaryota</taxon>
        <taxon>Fungi</taxon>
        <taxon>Dikarya</taxon>
        <taxon>Ascomycota</taxon>
        <taxon>Pezizomycotina</taxon>
        <taxon>Sordariomycetes</taxon>
        <taxon>Hypocreomycetidae</taxon>
        <taxon>Glomerellales</taxon>
        <taxon>Glomerellaceae</taxon>
        <taxon>Colletotrichum</taxon>
        <taxon>Colletotrichum truncatum species complex</taxon>
    </lineage>
</organism>
<sequence>MYGIYLGIGQPTRLVEQSAPRQNNQHCFLYILRNTSFLLFVILIGLP</sequence>
<dbReference type="Proteomes" id="UP000805649">
    <property type="component" value="Unassembled WGS sequence"/>
</dbReference>
<reference evidence="1 2" key="1">
    <citation type="journal article" date="2020" name="Phytopathology">
        <title>Genome Sequence Resources of Colletotrichum truncatum, C. plurivorum, C. musicola, and C. sojae: Four Species Pathogenic to Soybean (Glycine max).</title>
        <authorList>
            <person name="Rogerio F."/>
            <person name="Boufleur T.R."/>
            <person name="Ciampi-Guillardi M."/>
            <person name="Sukno S.A."/>
            <person name="Thon M.R."/>
            <person name="Massola Junior N.S."/>
            <person name="Baroncelli R."/>
        </authorList>
    </citation>
    <scope>NUCLEOTIDE SEQUENCE [LARGE SCALE GENOMIC DNA]</scope>
    <source>
        <strain evidence="1 2">CMES1059</strain>
    </source>
</reference>
<dbReference type="EMBL" id="VUJX02000001">
    <property type="protein sequence ID" value="KAL0943297.1"/>
    <property type="molecule type" value="Genomic_DNA"/>
</dbReference>
<name>A0ACC3ZH92_COLTU</name>
<protein>
    <submittedName>
        <fullName evidence="1">Uncharacterized protein</fullName>
    </submittedName>
</protein>
<evidence type="ECO:0000313" key="1">
    <source>
        <dbReference type="EMBL" id="KAL0943297.1"/>
    </source>
</evidence>
<accession>A0ACC3ZH92</accession>
<keyword evidence="2" id="KW-1185">Reference proteome</keyword>